<dbReference type="InterPro" id="IPR005829">
    <property type="entry name" value="Sugar_transporter_CS"/>
</dbReference>
<accession>A0A6A6XEE1</accession>
<dbReference type="GO" id="GO:0005886">
    <property type="term" value="C:plasma membrane"/>
    <property type="evidence" value="ECO:0007669"/>
    <property type="project" value="TreeGrafter"/>
</dbReference>
<dbReference type="Proteomes" id="UP000799757">
    <property type="component" value="Unassembled WGS sequence"/>
</dbReference>
<feature type="transmembrane region" description="Helical" evidence="7">
    <location>
        <begin position="124"/>
        <end position="143"/>
    </location>
</feature>
<evidence type="ECO:0000259" key="8">
    <source>
        <dbReference type="PROSITE" id="PS50850"/>
    </source>
</evidence>
<feature type="transmembrane region" description="Helical" evidence="7">
    <location>
        <begin position="288"/>
        <end position="307"/>
    </location>
</feature>
<evidence type="ECO:0000256" key="4">
    <source>
        <dbReference type="ARBA" id="ARBA00022989"/>
    </source>
</evidence>
<comment type="subcellular location">
    <subcellularLocation>
        <location evidence="1">Membrane</location>
        <topology evidence="1">Multi-pass membrane protein</topology>
    </subcellularLocation>
</comment>
<sequence>MDPNDKATTAHVDAIESTHNSDTEVHHHHLGKVDSANEEIIEHLQNTGEDVGMTFRSIMAAVTMGMCYNAYLFTLLIPPAILTFINADLGPDPRYTWITISWNLGGAMFVTIGGRLSDIFGRRWFFIAGSVTLIIGSIVSATGQSIGQMIAGGAIFGAGSGFLEMAFGAVQEIVPSKYRHVTIGLFDAASVVAQIMPLVSWIIIKKTGNWRNCYYMMIGFQVINLILLCIFYHPPGFAEKKAVHGKTRMQLLRDFDWLGMFLFIAGCTLFIVGVSWGGTLHPWKSGATLGPIIVGLLTLLGLGLYEAFAPIKEPLFPPRLFRAMRQFTVPMLVMAIGGMQYYSNATLWNRLSQLLYAGDEISKGLYGEVLPLGSVIGGIVVAFSKKIGHQRWQVLGAIALQTACVGALSTATLDNPVKSIILTFFVSLCTSINLLNGMVLVGFGIVYQEDIGTAAGLAGTSRLLAGAVATAIFGNVTNNKYAQTLAGSVRANVASFNLPAATLTKLIAAAKLNTAAAFKAVPGITPEIQAAAKLGNKQAYLTGAHLSYQVALAFGLCGVIAAFFLSSVDERKYTRKTVAVQEGDRKALDEKKLHGTA</sequence>
<feature type="transmembrane region" description="Helical" evidence="7">
    <location>
        <begin position="255"/>
        <end position="276"/>
    </location>
</feature>
<dbReference type="GO" id="GO:0022857">
    <property type="term" value="F:transmembrane transporter activity"/>
    <property type="evidence" value="ECO:0007669"/>
    <property type="project" value="InterPro"/>
</dbReference>
<dbReference type="PROSITE" id="PS50850">
    <property type="entry name" value="MFS"/>
    <property type="match status" value="1"/>
</dbReference>
<dbReference type="OrthoDB" id="4139357at2759"/>
<evidence type="ECO:0000256" key="2">
    <source>
        <dbReference type="ARBA" id="ARBA00022448"/>
    </source>
</evidence>
<dbReference type="InterPro" id="IPR020846">
    <property type="entry name" value="MFS_dom"/>
</dbReference>
<evidence type="ECO:0000256" key="3">
    <source>
        <dbReference type="ARBA" id="ARBA00022692"/>
    </source>
</evidence>
<feature type="transmembrane region" description="Helical" evidence="7">
    <location>
        <begin position="215"/>
        <end position="234"/>
    </location>
</feature>
<dbReference type="SUPFAM" id="SSF103473">
    <property type="entry name" value="MFS general substrate transporter"/>
    <property type="match status" value="2"/>
</dbReference>
<dbReference type="InterPro" id="IPR036259">
    <property type="entry name" value="MFS_trans_sf"/>
</dbReference>
<dbReference type="PROSITE" id="PS00216">
    <property type="entry name" value="SUGAR_TRANSPORT_1"/>
    <property type="match status" value="1"/>
</dbReference>
<keyword evidence="4 7" id="KW-1133">Transmembrane helix</keyword>
<keyword evidence="5 7" id="KW-0472">Membrane</keyword>
<feature type="transmembrane region" description="Helical" evidence="7">
    <location>
        <begin position="364"/>
        <end position="383"/>
    </location>
</feature>
<feature type="domain" description="Major facilitator superfamily (MFS) profile" evidence="8">
    <location>
        <begin position="58"/>
        <end position="512"/>
    </location>
</feature>
<feature type="transmembrane region" description="Helical" evidence="7">
    <location>
        <begin position="58"/>
        <end position="82"/>
    </location>
</feature>
<dbReference type="AlphaFoldDB" id="A0A6A6XEE1"/>
<evidence type="ECO:0000256" key="7">
    <source>
        <dbReference type="SAM" id="Phobius"/>
    </source>
</evidence>
<gene>
    <name evidence="9" type="ORF">K505DRAFT_417374</name>
</gene>
<feature type="transmembrane region" description="Helical" evidence="7">
    <location>
        <begin position="395"/>
        <end position="413"/>
    </location>
</feature>
<feature type="compositionally biased region" description="Basic and acidic residues" evidence="6">
    <location>
        <begin position="13"/>
        <end position="23"/>
    </location>
</feature>
<feature type="transmembrane region" description="Helical" evidence="7">
    <location>
        <begin position="94"/>
        <end position="112"/>
    </location>
</feature>
<organism evidence="9 10">
    <name type="scientific">Melanomma pulvis-pyrius CBS 109.77</name>
    <dbReference type="NCBI Taxonomy" id="1314802"/>
    <lineage>
        <taxon>Eukaryota</taxon>
        <taxon>Fungi</taxon>
        <taxon>Dikarya</taxon>
        <taxon>Ascomycota</taxon>
        <taxon>Pezizomycotina</taxon>
        <taxon>Dothideomycetes</taxon>
        <taxon>Pleosporomycetidae</taxon>
        <taxon>Pleosporales</taxon>
        <taxon>Melanommataceae</taxon>
        <taxon>Melanomma</taxon>
    </lineage>
</organism>
<reference evidence="9" key="1">
    <citation type="journal article" date="2020" name="Stud. Mycol.">
        <title>101 Dothideomycetes genomes: a test case for predicting lifestyles and emergence of pathogens.</title>
        <authorList>
            <person name="Haridas S."/>
            <person name="Albert R."/>
            <person name="Binder M."/>
            <person name="Bloem J."/>
            <person name="Labutti K."/>
            <person name="Salamov A."/>
            <person name="Andreopoulos B."/>
            <person name="Baker S."/>
            <person name="Barry K."/>
            <person name="Bills G."/>
            <person name="Bluhm B."/>
            <person name="Cannon C."/>
            <person name="Castanera R."/>
            <person name="Culley D."/>
            <person name="Daum C."/>
            <person name="Ezra D."/>
            <person name="Gonzalez J."/>
            <person name="Henrissat B."/>
            <person name="Kuo A."/>
            <person name="Liang C."/>
            <person name="Lipzen A."/>
            <person name="Lutzoni F."/>
            <person name="Magnuson J."/>
            <person name="Mondo S."/>
            <person name="Nolan M."/>
            <person name="Ohm R."/>
            <person name="Pangilinan J."/>
            <person name="Park H.-J."/>
            <person name="Ramirez L."/>
            <person name="Alfaro M."/>
            <person name="Sun H."/>
            <person name="Tritt A."/>
            <person name="Yoshinaga Y."/>
            <person name="Zwiers L.-H."/>
            <person name="Turgeon B."/>
            <person name="Goodwin S."/>
            <person name="Spatafora J."/>
            <person name="Crous P."/>
            <person name="Grigoriev I."/>
        </authorList>
    </citation>
    <scope>NUCLEOTIDE SEQUENCE</scope>
    <source>
        <strain evidence="9">CBS 109.77</strain>
    </source>
</reference>
<feature type="transmembrane region" description="Helical" evidence="7">
    <location>
        <begin position="149"/>
        <end position="170"/>
    </location>
</feature>
<keyword evidence="10" id="KW-1185">Reference proteome</keyword>
<feature type="transmembrane region" description="Helical" evidence="7">
    <location>
        <begin position="327"/>
        <end position="344"/>
    </location>
</feature>
<name>A0A6A6XEE1_9PLEO</name>
<evidence type="ECO:0000313" key="9">
    <source>
        <dbReference type="EMBL" id="KAF2794067.1"/>
    </source>
</evidence>
<dbReference type="Pfam" id="PF06609">
    <property type="entry name" value="TRI12"/>
    <property type="match status" value="1"/>
</dbReference>
<protein>
    <submittedName>
        <fullName evidence="9">MFS general substrate transporter</fullName>
    </submittedName>
</protein>
<evidence type="ECO:0000313" key="10">
    <source>
        <dbReference type="Proteomes" id="UP000799757"/>
    </source>
</evidence>
<dbReference type="InterPro" id="IPR010573">
    <property type="entry name" value="MFS_Str1/Tri12-like"/>
</dbReference>
<dbReference type="Gene3D" id="1.20.1250.20">
    <property type="entry name" value="MFS general substrate transporter like domains"/>
    <property type="match status" value="1"/>
</dbReference>
<evidence type="ECO:0000256" key="1">
    <source>
        <dbReference type="ARBA" id="ARBA00004141"/>
    </source>
</evidence>
<proteinExistence type="predicted"/>
<dbReference type="EMBL" id="MU001904">
    <property type="protein sequence ID" value="KAF2794067.1"/>
    <property type="molecule type" value="Genomic_DNA"/>
</dbReference>
<keyword evidence="3 7" id="KW-0812">Transmembrane</keyword>
<feature type="transmembrane region" description="Helical" evidence="7">
    <location>
        <begin position="182"/>
        <end position="203"/>
    </location>
</feature>
<evidence type="ECO:0000256" key="6">
    <source>
        <dbReference type="SAM" id="MobiDB-lite"/>
    </source>
</evidence>
<feature type="transmembrane region" description="Helical" evidence="7">
    <location>
        <begin position="546"/>
        <end position="566"/>
    </location>
</feature>
<keyword evidence="2" id="KW-0813">Transport</keyword>
<dbReference type="PANTHER" id="PTHR23501">
    <property type="entry name" value="MAJOR FACILITATOR SUPERFAMILY"/>
    <property type="match status" value="1"/>
</dbReference>
<feature type="region of interest" description="Disordered" evidence="6">
    <location>
        <begin position="1"/>
        <end position="23"/>
    </location>
</feature>
<evidence type="ECO:0000256" key="5">
    <source>
        <dbReference type="ARBA" id="ARBA00023136"/>
    </source>
</evidence>
<feature type="transmembrane region" description="Helical" evidence="7">
    <location>
        <begin position="419"/>
        <end position="447"/>
    </location>
</feature>
<feature type="transmembrane region" description="Helical" evidence="7">
    <location>
        <begin position="454"/>
        <end position="473"/>
    </location>
</feature>
<dbReference type="PANTHER" id="PTHR23501:SF109">
    <property type="entry name" value="MAJOR FACILITATOR SUPERFAMILY (MFS) PROFILE DOMAIN-CONTAINING PROTEIN-RELATED"/>
    <property type="match status" value="1"/>
</dbReference>